<dbReference type="Gene3D" id="3.90.340.10">
    <property type="entry name" value="Nitric Oxide Synthase, Chain A, domain 1"/>
    <property type="match status" value="1"/>
</dbReference>
<keyword evidence="1" id="KW-0349">Heme</keyword>
<dbReference type="PANTHER" id="PTHR43410:SF1">
    <property type="entry name" value="NITRIC OXIDE SYNTHASE"/>
    <property type="match status" value="1"/>
</dbReference>
<dbReference type="Pfam" id="PF02898">
    <property type="entry name" value="NO_synthase"/>
    <property type="match status" value="1"/>
</dbReference>
<comment type="caution">
    <text evidence="6">The sequence shown here is derived from an EMBL/GenBank/DDBJ whole genome shotgun (WGS) entry which is preliminary data.</text>
</comment>
<dbReference type="InterPro" id="IPR050607">
    <property type="entry name" value="NOS"/>
</dbReference>
<evidence type="ECO:0000259" key="5">
    <source>
        <dbReference type="PROSITE" id="PS60001"/>
    </source>
</evidence>
<dbReference type="GO" id="GO:0006809">
    <property type="term" value="P:nitric oxide biosynthetic process"/>
    <property type="evidence" value="ECO:0007669"/>
    <property type="project" value="InterPro"/>
</dbReference>
<evidence type="ECO:0000256" key="4">
    <source>
        <dbReference type="ARBA" id="ARBA00023004"/>
    </source>
</evidence>
<feature type="domain" description="Nitric oxide synthase (NOS)" evidence="5">
    <location>
        <begin position="91"/>
        <end position="98"/>
    </location>
</feature>
<dbReference type="InterPro" id="IPR044944">
    <property type="entry name" value="NOS_dom_3"/>
</dbReference>
<dbReference type="Gene3D" id="3.90.1230.10">
    <property type="entry name" value="Nitric Oxide Synthase, Chain A, domain 3"/>
    <property type="match status" value="1"/>
</dbReference>
<keyword evidence="3" id="KW-0560">Oxidoreductase</keyword>
<dbReference type="AlphaFoldDB" id="A0A8J7MWJ8"/>
<protein>
    <submittedName>
        <fullName evidence="6">Nitric oxide synthase oxygenase</fullName>
    </submittedName>
</protein>
<dbReference type="PANTHER" id="PTHR43410">
    <property type="entry name" value="NITRIC OXIDE SYNTHASE OXYGENASE"/>
    <property type="match status" value="1"/>
</dbReference>
<dbReference type="SUPFAM" id="SSF56512">
    <property type="entry name" value="Nitric oxide (NO) synthase oxygenase domain"/>
    <property type="match status" value="1"/>
</dbReference>
<dbReference type="InterPro" id="IPR036119">
    <property type="entry name" value="NOS_N_sf"/>
</dbReference>
<name>A0A8J7MWJ8_9RHOB</name>
<sequence>MRHLVSALFRDGTAATGSPLERRLRRISALERKEEARHFLDQFHDASSAGRAGRQARWAEVRRSLSRRGWYEHTPDELAFGARLAWRNTGRCIGRLYWESLDVVDCRHLTEPSQINSRLISHLGEAQADGRVRSTMSVFRPVQGRDLPCWIESPQLVQYACHPGLDGVLLGDRQNVEATRIAQSMGWRPADKPGPFDLLPLFIRDRTDRRHMFALPEGAVREIDICHPDSGGFDALSLRWYAVPLVTNMILTIGGIDYPCAPFNGFYMGTEIASRNFGDAKRYDLVPQVARALGHDINEPGPPLWRDIALTELNRAVLHSFRAAGVTMVDHHSASDQFMTFHQREQAAGRRVPGDWRWLLPPQAGSASEIFHLRMRNFHPVPNFYRDRGGDGLRLMPWYGDRYNTRVQMWQDRITRRWKLWKRMPW</sequence>
<dbReference type="InterPro" id="IPR004030">
    <property type="entry name" value="NOS_N"/>
</dbReference>
<proteinExistence type="predicted"/>
<keyword evidence="4" id="KW-0408">Iron</keyword>
<organism evidence="6 7">
    <name type="scientific">Fuscibacter oryzae</name>
    <dbReference type="NCBI Taxonomy" id="2803939"/>
    <lineage>
        <taxon>Bacteria</taxon>
        <taxon>Pseudomonadati</taxon>
        <taxon>Pseudomonadota</taxon>
        <taxon>Alphaproteobacteria</taxon>
        <taxon>Rhodobacterales</taxon>
        <taxon>Paracoccaceae</taxon>
        <taxon>Fuscibacter</taxon>
    </lineage>
</organism>
<gene>
    <name evidence="6" type="ORF">JI744_17980</name>
</gene>
<accession>A0A8J7MWJ8</accession>
<evidence type="ECO:0000256" key="2">
    <source>
        <dbReference type="ARBA" id="ARBA00022723"/>
    </source>
</evidence>
<evidence type="ECO:0000256" key="3">
    <source>
        <dbReference type="ARBA" id="ARBA00023002"/>
    </source>
</evidence>
<keyword evidence="2" id="KW-0479">Metal-binding</keyword>
<keyword evidence="7" id="KW-1185">Reference proteome</keyword>
<dbReference type="RefSeq" id="WP_202662564.1">
    <property type="nucleotide sequence ID" value="NZ_JAESVP010000013.1"/>
</dbReference>
<dbReference type="Gene3D" id="3.90.440.10">
    <property type="entry name" value="Nitric Oxide Synthase,Heme Domain,Chain A domain 2"/>
    <property type="match status" value="1"/>
</dbReference>
<dbReference type="InterPro" id="IPR044940">
    <property type="entry name" value="NOS_dom_2"/>
</dbReference>
<evidence type="ECO:0000256" key="1">
    <source>
        <dbReference type="ARBA" id="ARBA00022617"/>
    </source>
</evidence>
<dbReference type="GO" id="GO:0004517">
    <property type="term" value="F:nitric-oxide synthase activity"/>
    <property type="evidence" value="ECO:0007669"/>
    <property type="project" value="InterPro"/>
</dbReference>
<dbReference type="GO" id="GO:0046872">
    <property type="term" value="F:metal ion binding"/>
    <property type="evidence" value="ECO:0007669"/>
    <property type="project" value="UniProtKB-KW"/>
</dbReference>
<dbReference type="EMBL" id="JAESVP010000013">
    <property type="protein sequence ID" value="MBL4929993.1"/>
    <property type="molecule type" value="Genomic_DNA"/>
</dbReference>
<dbReference type="InterPro" id="IPR044943">
    <property type="entry name" value="NOS_dom_1"/>
</dbReference>
<reference evidence="6" key="1">
    <citation type="submission" date="2021-01" db="EMBL/GenBank/DDBJ databases">
        <title>Genome seq and assembly of Tabrizicola sp. KVB23.</title>
        <authorList>
            <person name="Chhetri G."/>
        </authorList>
    </citation>
    <scope>NUCLEOTIDE SEQUENCE</scope>
    <source>
        <strain evidence="6">KVB23</strain>
    </source>
</reference>
<dbReference type="Proteomes" id="UP000619033">
    <property type="component" value="Unassembled WGS sequence"/>
</dbReference>
<evidence type="ECO:0000313" key="7">
    <source>
        <dbReference type="Proteomes" id="UP000619033"/>
    </source>
</evidence>
<dbReference type="PROSITE" id="PS60001">
    <property type="entry name" value="NOS"/>
    <property type="match status" value="1"/>
</dbReference>
<evidence type="ECO:0000313" key="6">
    <source>
        <dbReference type="EMBL" id="MBL4929993.1"/>
    </source>
</evidence>